<evidence type="ECO:0000259" key="2">
    <source>
        <dbReference type="Pfam" id="PF06985"/>
    </source>
</evidence>
<feature type="transmembrane region" description="Helical" evidence="1">
    <location>
        <begin position="695"/>
        <end position="712"/>
    </location>
</feature>
<dbReference type="PANTHER" id="PTHR10622">
    <property type="entry name" value="HET DOMAIN-CONTAINING PROTEIN"/>
    <property type="match status" value="1"/>
</dbReference>
<name>A0AA39WSJ0_9PEZI</name>
<protein>
    <submittedName>
        <fullName evidence="3">Heterokaryon incompatibility protein-domain-containing protein</fullName>
    </submittedName>
</protein>
<keyword evidence="1" id="KW-1133">Transmembrane helix</keyword>
<dbReference type="InterPro" id="IPR010730">
    <property type="entry name" value="HET"/>
</dbReference>
<sequence length="794" mass="89708">MKLINTATLELKEFPEERAPPYAILSHTWGDEEVTFQDMRGPIANRQSKKGYDKIVRTCEEAKSNGLGYAWVDTCCIDKSSSAELSESINSMFRWYAKAKVCYAYLVDVPDVPLKRSVWFTRGWTLQELLAPRKLEFFDMEWSSIGTREMRSAEITTATGIKEAYLHPKPTKSGSGSRKEYHEVVQEMLAEASIAQRMSWAANRKTTRVEDVAYSLLGIFGINMPLLYGEGKGAFIRLQEAVLEKVYDDQSIFAWDQPCGRDHNNRMLAESPDSFDGCGTISLCRMHGYDPGLSLTNKGIRLNIPIFGRGELHAILRCQREDDPLTLVAVPIAAYDADVFVRRPGKIRFMAQSAWPRLPVKSIYLSMERRGARAAWDRPSVKIRANPEYFSIEDDTVSEHDLGIGYEPLLADQEPSPSNSRRRIRAATLVIKTTLTNAKLGCNIETHEVLGFERTAPLITAQVRPPFLMRRIEASQASDAPKVSIELNDHIVLSRDKVIYTTIQTNDIFGRTIYTVDINVSSSRLLVLWFLIKNQIPLIRSLQLSWRLQALWVGVKVIRQHLTSADIPDITSFEVAFLFVYALLYLHAMWPYALVASHLLPNFIRSGAIALSSLLTRAAATTTDVLLAKVAREMTPEIFSLYFLVLVISMWMATITQKRTTSMGTRILRLCPLLFASRPLLNGAFFLCRDDHERLLLQYFLLSLLGLVWFGVSRMMTLDMGWYSVADMTGLFALYLVRMVGVGSLLCYLAAATGWMPVWRWAVNAMTVVTLLAHGAYLMVCLLLPPAMVVQLWD</sequence>
<dbReference type="Pfam" id="PF06985">
    <property type="entry name" value="HET"/>
    <property type="match status" value="1"/>
</dbReference>
<keyword evidence="1" id="KW-0812">Transmembrane</keyword>
<proteinExistence type="predicted"/>
<keyword evidence="4" id="KW-1185">Reference proteome</keyword>
<feature type="transmembrane region" description="Helical" evidence="1">
    <location>
        <begin position="638"/>
        <end position="655"/>
    </location>
</feature>
<dbReference type="Proteomes" id="UP001175000">
    <property type="component" value="Unassembled WGS sequence"/>
</dbReference>
<organism evidence="3 4">
    <name type="scientific">Immersiella caudata</name>
    <dbReference type="NCBI Taxonomy" id="314043"/>
    <lineage>
        <taxon>Eukaryota</taxon>
        <taxon>Fungi</taxon>
        <taxon>Dikarya</taxon>
        <taxon>Ascomycota</taxon>
        <taxon>Pezizomycotina</taxon>
        <taxon>Sordariomycetes</taxon>
        <taxon>Sordariomycetidae</taxon>
        <taxon>Sordariales</taxon>
        <taxon>Lasiosphaeriaceae</taxon>
        <taxon>Immersiella</taxon>
    </lineage>
</organism>
<evidence type="ECO:0000256" key="1">
    <source>
        <dbReference type="SAM" id="Phobius"/>
    </source>
</evidence>
<dbReference type="EMBL" id="JAULSU010000004">
    <property type="protein sequence ID" value="KAK0620697.1"/>
    <property type="molecule type" value="Genomic_DNA"/>
</dbReference>
<feature type="domain" description="Heterokaryon incompatibility" evidence="2">
    <location>
        <begin position="22"/>
        <end position="107"/>
    </location>
</feature>
<reference evidence="3" key="1">
    <citation type="submission" date="2023-06" db="EMBL/GenBank/DDBJ databases">
        <title>Genome-scale phylogeny and comparative genomics of the fungal order Sordariales.</title>
        <authorList>
            <consortium name="Lawrence Berkeley National Laboratory"/>
            <person name="Hensen N."/>
            <person name="Bonometti L."/>
            <person name="Westerberg I."/>
            <person name="Brannstrom I.O."/>
            <person name="Guillou S."/>
            <person name="Cros-Aarteil S."/>
            <person name="Calhoun S."/>
            <person name="Haridas S."/>
            <person name="Kuo A."/>
            <person name="Mondo S."/>
            <person name="Pangilinan J."/>
            <person name="Riley R."/>
            <person name="Labutti K."/>
            <person name="Andreopoulos B."/>
            <person name="Lipzen A."/>
            <person name="Chen C."/>
            <person name="Yanf M."/>
            <person name="Daum C."/>
            <person name="Ng V."/>
            <person name="Clum A."/>
            <person name="Steindorff A."/>
            <person name="Ohm R."/>
            <person name="Martin F."/>
            <person name="Silar P."/>
            <person name="Natvig D."/>
            <person name="Lalanne C."/>
            <person name="Gautier V."/>
            <person name="Ament-Velasquez S.L."/>
            <person name="Kruys A."/>
            <person name="Hutchinson M.I."/>
            <person name="Powell A.J."/>
            <person name="Barry K."/>
            <person name="Miller A.N."/>
            <person name="Grigoriev I.V."/>
            <person name="Debuchy R."/>
            <person name="Gladieux P."/>
            <person name="Thoren M.H."/>
            <person name="Johannesson H."/>
        </authorList>
    </citation>
    <scope>NUCLEOTIDE SEQUENCE</scope>
    <source>
        <strain evidence="3">CBS 606.72</strain>
    </source>
</reference>
<evidence type="ECO:0000313" key="4">
    <source>
        <dbReference type="Proteomes" id="UP001175000"/>
    </source>
</evidence>
<feature type="transmembrane region" description="Helical" evidence="1">
    <location>
        <begin position="575"/>
        <end position="595"/>
    </location>
</feature>
<feature type="transmembrane region" description="Helical" evidence="1">
    <location>
        <begin position="763"/>
        <end position="785"/>
    </location>
</feature>
<evidence type="ECO:0000313" key="3">
    <source>
        <dbReference type="EMBL" id="KAK0620697.1"/>
    </source>
</evidence>
<keyword evidence="1" id="KW-0472">Membrane</keyword>
<dbReference type="PANTHER" id="PTHR10622:SF10">
    <property type="entry name" value="HET DOMAIN-CONTAINING PROTEIN"/>
    <property type="match status" value="1"/>
</dbReference>
<accession>A0AA39WSJ0</accession>
<comment type="caution">
    <text evidence="3">The sequence shown here is derived from an EMBL/GenBank/DDBJ whole genome shotgun (WGS) entry which is preliminary data.</text>
</comment>
<feature type="transmembrane region" description="Helical" evidence="1">
    <location>
        <begin position="732"/>
        <end position="751"/>
    </location>
</feature>
<gene>
    <name evidence="3" type="ORF">B0T14DRAFT_521966</name>
</gene>
<dbReference type="AlphaFoldDB" id="A0AA39WSJ0"/>